<comment type="catalytic activity">
    <reaction evidence="5">
        <text>UDP-N-acetyl-alpha-D-mannosamine + N-acetyl-alpha-D-glucosaminyl-di-trans,octa-cis-undecaprenyl diphosphate = N-acetyl-beta-D-mannosaminyl-(1-&gt;4)-N-acetyl-alpha-D-glucosaminyl di-trans,octa-cis-undecaprenyl diphosphate + UDP + H(+)</text>
        <dbReference type="Rhea" id="RHEA:16053"/>
        <dbReference type="ChEBI" id="CHEBI:15378"/>
        <dbReference type="ChEBI" id="CHEBI:58223"/>
        <dbReference type="ChEBI" id="CHEBI:62959"/>
        <dbReference type="ChEBI" id="CHEBI:68623"/>
        <dbReference type="ChEBI" id="CHEBI:132210"/>
        <dbReference type="EC" id="2.4.1.187"/>
    </reaction>
</comment>
<keyword evidence="2 5" id="KW-0808">Transferase</keyword>
<dbReference type="NCBIfam" id="TIGR00696">
    <property type="entry name" value="wecG_tagA_cpsF"/>
    <property type="match status" value="1"/>
</dbReference>
<comment type="pathway">
    <text evidence="5">Cell wall biogenesis; teichoic acid biosynthesis.</text>
</comment>
<dbReference type="AlphaFoldDB" id="A0A380BCV1"/>
<dbReference type="GO" id="GO:0047244">
    <property type="term" value="F:N-acetylglucosaminyldiphosphoundecaprenol N-acetyl-beta-D-mannosaminyltransferase activity"/>
    <property type="evidence" value="ECO:0007669"/>
    <property type="project" value="UniProtKB-UniRule"/>
</dbReference>
<dbReference type="Pfam" id="PF03808">
    <property type="entry name" value="Glyco_tran_WecG"/>
    <property type="match status" value="1"/>
</dbReference>
<evidence type="ECO:0000256" key="1">
    <source>
        <dbReference type="ARBA" id="ARBA00022676"/>
    </source>
</evidence>
<sequence>MVEKINILNIPISNIRKEKFLHKIEEHFKDSTGNLFIVTANPEIIMLTKESKDYQAAVLNADYVLPDGIGVIIASKLLKQPLEEKIPGYELLHDLLAYARAAEKRVYFYGAKPGIAGKAAEKAFSQYPGLQMAGTMDGYSSKGQEAADKIAATNPDFIFVAMGAPLQEQWIATYRAQFPNAVLVGVGGSFDVLSGTLKRAPKFWTNNNLEWLYRLITQPTRAKRMMKIPVFLVEVLKTRARKK</sequence>
<dbReference type="PANTHER" id="PTHR34136">
    <property type="match status" value="1"/>
</dbReference>
<dbReference type="EMBL" id="UGYZ01000002">
    <property type="protein sequence ID" value="SUI99175.1"/>
    <property type="molecule type" value="Genomic_DNA"/>
</dbReference>
<dbReference type="CDD" id="cd06533">
    <property type="entry name" value="Glyco_transf_WecG_TagA"/>
    <property type="match status" value="1"/>
</dbReference>
<dbReference type="Proteomes" id="UP000254519">
    <property type="component" value="Unassembled WGS sequence"/>
</dbReference>
<gene>
    <name evidence="6" type="primary">tagA</name>
    <name evidence="6" type="ORF">NCTC4822_00488</name>
</gene>
<evidence type="ECO:0000256" key="5">
    <source>
        <dbReference type="HAMAP-Rule" id="MF_02070"/>
    </source>
</evidence>
<organism evidence="6 7">
    <name type="scientific">Sporosarcina pasteurii</name>
    <name type="common">Bacillus pasteurii</name>
    <dbReference type="NCBI Taxonomy" id="1474"/>
    <lineage>
        <taxon>Bacteria</taxon>
        <taxon>Bacillati</taxon>
        <taxon>Bacillota</taxon>
        <taxon>Bacilli</taxon>
        <taxon>Bacillales</taxon>
        <taxon>Caryophanaceae</taxon>
        <taxon>Sporosarcina</taxon>
    </lineage>
</organism>
<proteinExistence type="inferred from homology"/>
<evidence type="ECO:0000256" key="2">
    <source>
        <dbReference type="ARBA" id="ARBA00022679"/>
    </source>
</evidence>
<dbReference type="GO" id="GO:0071555">
    <property type="term" value="P:cell wall organization"/>
    <property type="evidence" value="ECO:0007669"/>
    <property type="project" value="UniProtKB-KW"/>
</dbReference>
<keyword evidence="4 5" id="KW-0961">Cell wall biogenesis/degradation</keyword>
<dbReference type="UniPathway" id="UPA00632"/>
<comment type="function">
    <text evidence="5">Catalyzes the conversion of GlcNAc-PP-undecaprenol into ManNAc-GlcNAc-PP-undecaprenol, the first committed lipid intermediate in the de novo synthesis of teichoic acid.</text>
</comment>
<reference evidence="6 7" key="1">
    <citation type="submission" date="2018-06" db="EMBL/GenBank/DDBJ databases">
        <authorList>
            <consortium name="Pathogen Informatics"/>
            <person name="Doyle S."/>
        </authorList>
    </citation>
    <scope>NUCLEOTIDE SEQUENCE [LARGE SCALE GENOMIC DNA]</scope>
    <source>
        <strain evidence="7">ATCC 11859 / DSM 33 / NCIB 8841 / NCTC 4822</strain>
    </source>
</reference>
<keyword evidence="7" id="KW-1185">Reference proteome</keyword>
<evidence type="ECO:0000256" key="4">
    <source>
        <dbReference type="ARBA" id="ARBA00023316"/>
    </source>
</evidence>
<dbReference type="GO" id="GO:0019350">
    <property type="term" value="P:teichoic acid biosynthetic process"/>
    <property type="evidence" value="ECO:0007669"/>
    <property type="project" value="UniProtKB-UniRule"/>
</dbReference>
<evidence type="ECO:0000256" key="3">
    <source>
        <dbReference type="ARBA" id="ARBA00022944"/>
    </source>
</evidence>
<dbReference type="EC" id="2.4.1.187" evidence="5"/>
<name>A0A380BCV1_SPOPA</name>
<keyword evidence="3 5" id="KW-0777">Teichoic acid biosynthesis</keyword>
<dbReference type="RefSeq" id="WP_115359981.1">
    <property type="nucleotide sequence ID" value="NZ_CP038012.1"/>
</dbReference>
<dbReference type="OrthoDB" id="9771846at2"/>
<dbReference type="InterPro" id="IPR004629">
    <property type="entry name" value="WecG_TagA_CpsF"/>
</dbReference>
<evidence type="ECO:0000313" key="6">
    <source>
        <dbReference type="EMBL" id="SUI99175.1"/>
    </source>
</evidence>
<evidence type="ECO:0000313" key="7">
    <source>
        <dbReference type="Proteomes" id="UP000254519"/>
    </source>
</evidence>
<dbReference type="PANTHER" id="PTHR34136:SF1">
    <property type="entry name" value="UDP-N-ACETYL-D-MANNOSAMINURONIC ACID TRANSFERASE"/>
    <property type="match status" value="1"/>
</dbReference>
<comment type="similarity">
    <text evidence="5">Belongs to the glycosyltransferase 26 family. TagA/TarA subfamily.</text>
</comment>
<dbReference type="InterPro" id="IPR034714">
    <property type="entry name" value="TagA_TarA"/>
</dbReference>
<protein>
    <recommendedName>
        <fullName evidence="5">N-acetylglucosaminyldiphosphoundecaprenol N-acetyl-beta-D-mannosaminyltransferase</fullName>
        <ecNumber evidence="5">2.4.1.187</ecNumber>
    </recommendedName>
    <alternativeName>
        <fullName evidence="5">N-acetylmannosaminyltransferase</fullName>
    </alternativeName>
    <alternativeName>
        <fullName evidence="5">UDP-N-acetylmannosamine transferase</fullName>
    </alternativeName>
    <alternativeName>
        <fullName evidence="5">UDP-N-acetylmannosamine:N-acetylglucosaminyl pyrophosphorylundecaprenol N-acetylmannosaminyltransferase</fullName>
    </alternativeName>
</protein>
<accession>A0A380BCV1</accession>
<keyword evidence="1 5" id="KW-0328">Glycosyltransferase</keyword>
<dbReference type="HAMAP" id="MF_02070">
    <property type="entry name" value="TagA_TarA"/>
    <property type="match status" value="1"/>
</dbReference>